<accession>A0A6J5IWM2</accession>
<dbReference type="Proteomes" id="UP000494301">
    <property type="component" value="Unassembled WGS sequence"/>
</dbReference>
<evidence type="ECO:0000256" key="1">
    <source>
        <dbReference type="SAM" id="Phobius"/>
    </source>
</evidence>
<keyword evidence="1" id="KW-0472">Membrane</keyword>
<reference evidence="2 3" key="1">
    <citation type="submission" date="2020-04" db="EMBL/GenBank/DDBJ databases">
        <authorList>
            <person name="Depoorter E."/>
        </authorList>
    </citation>
    <scope>NUCLEOTIDE SEQUENCE [LARGE SCALE GENOMIC DNA]</scope>
    <source>
        <strain evidence="2 3">BCC0217</strain>
    </source>
</reference>
<dbReference type="AlphaFoldDB" id="A0A6J5IWM2"/>
<gene>
    <name evidence="2" type="ORF">BLA3211_02998</name>
</gene>
<dbReference type="EMBL" id="CABWIL020000009">
    <property type="protein sequence ID" value="CAB3964734.1"/>
    <property type="molecule type" value="Genomic_DNA"/>
</dbReference>
<protein>
    <submittedName>
        <fullName evidence="2">Uncharacterized protein</fullName>
    </submittedName>
</protein>
<feature type="transmembrane region" description="Helical" evidence="1">
    <location>
        <begin position="113"/>
        <end position="131"/>
    </location>
</feature>
<keyword evidence="1" id="KW-0812">Transmembrane</keyword>
<proteinExistence type="predicted"/>
<keyword evidence="1" id="KW-1133">Transmembrane helix</keyword>
<dbReference type="RefSeq" id="WP_175221668.1">
    <property type="nucleotide sequence ID" value="NZ_CABWIL020000009.1"/>
</dbReference>
<feature type="transmembrane region" description="Helical" evidence="1">
    <location>
        <begin position="47"/>
        <end position="67"/>
    </location>
</feature>
<evidence type="ECO:0000313" key="2">
    <source>
        <dbReference type="EMBL" id="CAB3964734.1"/>
    </source>
</evidence>
<organism evidence="2 3">
    <name type="scientific">Burkholderia aenigmatica</name>
    <dbReference type="NCBI Taxonomy" id="2015348"/>
    <lineage>
        <taxon>Bacteria</taxon>
        <taxon>Pseudomonadati</taxon>
        <taxon>Pseudomonadota</taxon>
        <taxon>Betaproteobacteria</taxon>
        <taxon>Burkholderiales</taxon>
        <taxon>Burkholderiaceae</taxon>
        <taxon>Burkholderia</taxon>
        <taxon>Burkholderia cepacia complex</taxon>
    </lineage>
</organism>
<name>A0A6J5IWM2_9BURK</name>
<sequence>MEQKIAHLGFIQAVITRMGGNAFLIKGWTVALVAAIFALSAKDSNSSFIFIAIFPIFVFWVLDSYYLRQERLYRKLYEKVADDTIKSDKFAMNATLFDNEVQPLLRVAFSKSILPFYLLILLILFISAIKVESGFNFHGFFGHICSTLN</sequence>
<evidence type="ECO:0000313" key="3">
    <source>
        <dbReference type="Proteomes" id="UP000494301"/>
    </source>
</evidence>
<feature type="transmembrane region" description="Helical" evidence="1">
    <location>
        <begin position="21"/>
        <end position="41"/>
    </location>
</feature>